<comment type="similarity">
    <text evidence="1 4">Belongs to the EF-1-beta/EF-1-delta family.</text>
</comment>
<dbReference type="InterPro" id="IPR014717">
    <property type="entry name" value="Transl_elong_EF1B/ribsomal_bS6"/>
</dbReference>
<dbReference type="Gene3D" id="1.20.1050.130">
    <property type="match status" value="1"/>
</dbReference>
<evidence type="ECO:0000256" key="3">
    <source>
        <dbReference type="ARBA" id="ARBA00022917"/>
    </source>
</evidence>
<dbReference type="PROSITE" id="PS00825">
    <property type="entry name" value="EF1BD_2"/>
    <property type="match status" value="1"/>
</dbReference>
<evidence type="ECO:0000313" key="9">
    <source>
        <dbReference type="Proteomes" id="UP000662931"/>
    </source>
</evidence>
<evidence type="ECO:0008006" key="10">
    <source>
        <dbReference type="Google" id="ProtNLM"/>
    </source>
</evidence>
<dbReference type="InterPro" id="IPR014038">
    <property type="entry name" value="EF1B_bsu/dsu_GNE"/>
</dbReference>
<dbReference type="GeneID" id="62197548"/>
<dbReference type="Gene3D" id="3.30.70.60">
    <property type="match status" value="1"/>
</dbReference>
<evidence type="ECO:0000313" key="8">
    <source>
        <dbReference type="EMBL" id="QPG76754.1"/>
    </source>
</evidence>
<evidence type="ECO:0000259" key="6">
    <source>
        <dbReference type="SMART" id="SM00888"/>
    </source>
</evidence>
<dbReference type="InterPro" id="IPR018940">
    <property type="entry name" value="EF-1_beta_acid_region_euk"/>
</dbReference>
<dbReference type="Proteomes" id="UP000662931">
    <property type="component" value="Chromosome 4"/>
</dbReference>
<dbReference type="EMBL" id="CP064815">
    <property type="protein sequence ID" value="QPG76754.1"/>
    <property type="molecule type" value="Genomic_DNA"/>
</dbReference>
<feature type="domain" description="Translation elongation factor EF1B beta/delta subunit guanine nucleotide exchange" evidence="6">
    <location>
        <begin position="122"/>
        <end position="208"/>
    </location>
</feature>
<organism evidence="8 9">
    <name type="scientific">Eeniella nana</name>
    <name type="common">Yeast</name>
    <name type="synonym">Brettanomyces nanus</name>
    <dbReference type="NCBI Taxonomy" id="13502"/>
    <lineage>
        <taxon>Eukaryota</taxon>
        <taxon>Fungi</taxon>
        <taxon>Dikarya</taxon>
        <taxon>Ascomycota</taxon>
        <taxon>Saccharomycotina</taxon>
        <taxon>Pichiomycetes</taxon>
        <taxon>Pichiales</taxon>
        <taxon>Pichiaceae</taxon>
        <taxon>Brettanomyces</taxon>
    </lineage>
</organism>
<dbReference type="GO" id="GO:0005829">
    <property type="term" value="C:cytosol"/>
    <property type="evidence" value="ECO:0007669"/>
    <property type="project" value="TreeGrafter"/>
</dbReference>
<name>A0A875SDG3_EENNA</name>
<dbReference type="GO" id="GO:0003746">
    <property type="term" value="F:translation elongation factor activity"/>
    <property type="evidence" value="ECO:0007669"/>
    <property type="project" value="UniProtKB-KW"/>
</dbReference>
<dbReference type="PANTHER" id="PTHR11595:SF21">
    <property type="entry name" value="ELONGATION FACTOR 1-BETA"/>
    <property type="match status" value="1"/>
</dbReference>
<dbReference type="GO" id="GO:0005853">
    <property type="term" value="C:eukaryotic translation elongation factor 1 complex"/>
    <property type="evidence" value="ECO:0007669"/>
    <property type="project" value="InterPro"/>
</dbReference>
<dbReference type="KEGG" id="bnn:FOA43_004148"/>
<dbReference type="CDD" id="cd00292">
    <property type="entry name" value="EF1B"/>
    <property type="match status" value="1"/>
</dbReference>
<keyword evidence="3 4" id="KW-0648">Protein biosynthesis</keyword>
<dbReference type="SUPFAM" id="SSF54984">
    <property type="entry name" value="eEF-1beta-like"/>
    <property type="match status" value="1"/>
</dbReference>
<dbReference type="FunFam" id="3.30.70.60:FF:000001">
    <property type="entry name" value="Elongation factor 1-beta 1 like"/>
    <property type="match status" value="1"/>
</dbReference>
<keyword evidence="2 4" id="KW-0251">Elongation factor</keyword>
<dbReference type="GO" id="GO:0005085">
    <property type="term" value="F:guanyl-nucleotide exchange factor activity"/>
    <property type="evidence" value="ECO:0007669"/>
    <property type="project" value="TreeGrafter"/>
</dbReference>
<gene>
    <name evidence="8" type="ORF">FOA43_004148</name>
</gene>
<evidence type="ECO:0000256" key="2">
    <source>
        <dbReference type="ARBA" id="ARBA00022768"/>
    </source>
</evidence>
<evidence type="ECO:0000256" key="1">
    <source>
        <dbReference type="ARBA" id="ARBA00007411"/>
    </source>
</evidence>
<evidence type="ECO:0000259" key="7">
    <source>
        <dbReference type="SMART" id="SM01182"/>
    </source>
</evidence>
<dbReference type="InterPro" id="IPR001326">
    <property type="entry name" value="Transl_elong_EF1B_B/D_CS"/>
</dbReference>
<evidence type="ECO:0000256" key="4">
    <source>
        <dbReference type="RuleBase" id="RU003791"/>
    </source>
</evidence>
<dbReference type="Pfam" id="PF10587">
    <property type="entry name" value="EF-1_beta_acid"/>
    <property type="match status" value="1"/>
</dbReference>
<dbReference type="InterPro" id="IPR049720">
    <property type="entry name" value="EF1B_bsu/dsu"/>
</dbReference>
<dbReference type="PANTHER" id="PTHR11595">
    <property type="entry name" value="EF-HAND AND COILED-COIL DOMAIN-CONTAINING FAMILY MEMBER"/>
    <property type="match status" value="1"/>
</dbReference>
<feature type="domain" description="Elongation factor 1 beta central acidic region eukaryote" evidence="7">
    <location>
        <begin position="84"/>
        <end position="112"/>
    </location>
</feature>
<dbReference type="InterPro" id="IPR036282">
    <property type="entry name" value="Glutathione-S-Trfase_C_sf"/>
</dbReference>
<dbReference type="SMART" id="SM01182">
    <property type="entry name" value="EF-1_beta_acid"/>
    <property type="match status" value="1"/>
</dbReference>
<dbReference type="InterPro" id="IPR036219">
    <property type="entry name" value="eEF-1beta-like_sf"/>
</dbReference>
<protein>
    <recommendedName>
        <fullName evidence="10">Elongation factor 1-beta</fullName>
    </recommendedName>
</protein>
<dbReference type="Pfam" id="PF00736">
    <property type="entry name" value="EF1_GNE"/>
    <property type="match status" value="1"/>
</dbReference>
<dbReference type="SUPFAM" id="SSF47616">
    <property type="entry name" value="GST C-terminal domain-like"/>
    <property type="match status" value="1"/>
</dbReference>
<reference evidence="8" key="1">
    <citation type="submission" date="2020-10" db="EMBL/GenBank/DDBJ databases">
        <authorList>
            <person name="Roach M.J.R."/>
        </authorList>
    </citation>
    <scope>NUCLEOTIDE SEQUENCE</scope>
    <source>
        <strain evidence="8">CBS 1945</strain>
    </source>
</reference>
<evidence type="ECO:0000256" key="5">
    <source>
        <dbReference type="SAM" id="MobiDB-lite"/>
    </source>
</evidence>
<sequence>MSFTDFSSIETIKKLDKFLEDKSYVEGTSATQADVVAYKAFQKAYPSFSRWFNHIASFSEQFESLPEAKASPAATADDDEDVDLFGSDDDEEDDEEAAKVRAQRVAEYEKKKKAGKPKAAAKSLVTLDVKPWDDETDMEAMTKFVKSIEKDGLTWGSYQFVPVGYGIRKLQINVVVVDDKVSVDELQESIEEGEDWVQSTDVVAMSKL</sequence>
<feature type="compositionally biased region" description="Acidic residues" evidence="5">
    <location>
        <begin position="76"/>
        <end position="96"/>
    </location>
</feature>
<dbReference type="SMART" id="SM00888">
    <property type="entry name" value="EF1_GNE"/>
    <property type="match status" value="1"/>
</dbReference>
<keyword evidence="9" id="KW-1185">Reference proteome</keyword>
<dbReference type="RefSeq" id="XP_038780319.1">
    <property type="nucleotide sequence ID" value="XM_038924391.1"/>
</dbReference>
<accession>A0A875SDG3</accession>
<feature type="region of interest" description="Disordered" evidence="5">
    <location>
        <begin position="68"/>
        <end position="99"/>
    </location>
</feature>
<proteinExistence type="inferred from homology"/>
<dbReference type="OrthoDB" id="331763at2759"/>
<dbReference type="AlphaFoldDB" id="A0A875SDG3"/>
<dbReference type="PROSITE" id="PS00824">
    <property type="entry name" value="EF1BD_1"/>
    <property type="match status" value="1"/>
</dbReference>